<reference evidence="3" key="1">
    <citation type="journal article" date="2019" name="Int. J. Syst. Evol. Microbiol.">
        <title>The Global Catalogue of Microorganisms (GCM) 10K type strain sequencing project: providing services to taxonomists for standard genome sequencing and annotation.</title>
        <authorList>
            <consortium name="The Broad Institute Genomics Platform"/>
            <consortium name="The Broad Institute Genome Sequencing Center for Infectious Disease"/>
            <person name="Wu L."/>
            <person name="Ma J."/>
        </authorList>
    </citation>
    <scope>NUCLEOTIDE SEQUENCE [LARGE SCALE GENOMIC DNA]</scope>
    <source>
        <strain evidence="3">CGMCC 1.12404</strain>
    </source>
</reference>
<evidence type="ECO:0008006" key="4">
    <source>
        <dbReference type="Google" id="ProtNLM"/>
    </source>
</evidence>
<proteinExistence type="inferred from homology"/>
<comment type="similarity">
    <text evidence="1">Belongs to the asp23 family.</text>
</comment>
<gene>
    <name evidence="2" type="ORF">GCM10007416_22760</name>
</gene>
<accession>A0ABQ1GS63</accession>
<evidence type="ECO:0000256" key="1">
    <source>
        <dbReference type="ARBA" id="ARBA00005721"/>
    </source>
</evidence>
<dbReference type="InterPro" id="IPR005531">
    <property type="entry name" value="Asp23"/>
</dbReference>
<dbReference type="Pfam" id="PF03780">
    <property type="entry name" value="Asp23"/>
    <property type="match status" value="1"/>
</dbReference>
<organism evidence="2 3">
    <name type="scientific">Kroppenstedtia guangzhouensis</name>
    <dbReference type="NCBI Taxonomy" id="1274356"/>
    <lineage>
        <taxon>Bacteria</taxon>
        <taxon>Bacillati</taxon>
        <taxon>Bacillota</taxon>
        <taxon>Bacilli</taxon>
        <taxon>Bacillales</taxon>
        <taxon>Thermoactinomycetaceae</taxon>
        <taxon>Kroppenstedtia</taxon>
    </lineage>
</organism>
<protein>
    <recommendedName>
        <fullName evidence="4">Asp23 family, cell envelope-related function</fullName>
    </recommendedName>
</protein>
<evidence type="ECO:0000313" key="2">
    <source>
        <dbReference type="EMBL" id="GGA49086.1"/>
    </source>
</evidence>
<keyword evidence="3" id="KW-1185">Reference proteome</keyword>
<dbReference type="EMBL" id="BMEX01000007">
    <property type="protein sequence ID" value="GGA49086.1"/>
    <property type="molecule type" value="Genomic_DNA"/>
</dbReference>
<evidence type="ECO:0000313" key="3">
    <source>
        <dbReference type="Proteomes" id="UP000617979"/>
    </source>
</evidence>
<name>A0ABQ1GS63_9BACL</name>
<sequence>MCLKKDATPVQNALEVAVEAAAAHTKGIRSVAGCEVQVIPSEEAADRGVTVRLKMVVEYGSNIPEIGKRVTGEVRRVLFRIFGLSVAEIVLEVEGVHLPE</sequence>
<comment type="caution">
    <text evidence="2">The sequence shown here is derived from an EMBL/GenBank/DDBJ whole genome shotgun (WGS) entry which is preliminary data.</text>
</comment>
<dbReference type="Proteomes" id="UP000617979">
    <property type="component" value="Unassembled WGS sequence"/>
</dbReference>
<dbReference type="RefSeq" id="WP_188432649.1">
    <property type="nucleotide sequence ID" value="NZ_BMEX01000007.1"/>
</dbReference>